<dbReference type="Pfam" id="PF13359">
    <property type="entry name" value="DDE_Tnp_4"/>
    <property type="match status" value="1"/>
</dbReference>
<proteinExistence type="predicted"/>
<keyword evidence="2" id="KW-0479">Metal-binding</keyword>
<dbReference type="InterPro" id="IPR027806">
    <property type="entry name" value="HARBI1_dom"/>
</dbReference>
<dbReference type="AlphaFoldDB" id="A0A8D3BJL1"/>
<comment type="cofactor">
    <cofactor evidence="1">
        <name>a divalent metal cation</name>
        <dbReference type="ChEBI" id="CHEBI:60240"/>
    </cofactor>
</comment>
<dbReference type="Ensembl" id="ENSSMAT00000067219.1">
    <property type="protein sequence ID" value="ENSSMAP00000035219.1"/>
    <property type="gene ID" value="ENSSMAG00000034653.1"/>
</dbReference>
<dbReference type="PANTHER" id="PTHR23080">
    <property type="entry name" value="THAP DOMAIN PROTEIN"/>
    <property type="match status" value="1"/>
</dbReference>
<name>A0A8D3BJL1_SCOMX</name>
<evidence type="ECO:0000256" key="1">
    <source>
        <dbReference type="ARBA" id="ARBA00001968"/>
    </source>
</evidence>
<feature type="domain" description="DDE Tnp4" evidence="3">
    <location>
        <begin position="88"/>
        <end position="254"/>
    </location>
</feature>
<sequence length="263" mass="29969">MKGKQDPQQPKDSLTSRYKRRVNRSLVFHWSTYIPDLLALFTYLSPHLPVKKSLNECQVLMLTLMRLRINVSTTFLKQFGKICVVTIHCFEVFIDCPSNLIARAETWSSYKHHNTVQFLIGITPQGTVSYISNAWGGRVSDKYITENCDFLDNIIPGDLILADRGFDIQDTLGCIMAQVKMTALTRVKSQLAPVDLETTRKIAQVRIQVERVIGSVRQKYCISGRTLPIDFLMRKDNIFCIIDKIGLVYCALVNLSPSDVNFE</sequence>
<dbReference type="Proteomes" id="UP000694558">
    <property type="component" value="Chromosome 20"/>
</dbReference>
<evidence type="ECO:0000313" key="5">
    <source>
        <dbReference type="Proteomes" id="UP000694558"/>
    </source>
</evidence>
<evidence type="ECO:0000313" key="4">
    <source>
        <dbReference type="Ensembl" id="ENSSMAP00000035219.1"/>
    </source>
</evidence>
<reference evidence="4" key="2">
    <citation type="submission" date="2025-08" db="UniProtKB">
        <authorList>
            <consortium name="Ensembl"/>
        </authorList>
    </citation>
    <scope>IDENTIFICATION</scope>
</reference>
<evidence type="ECO:0000256" key="2">
    <source>
        <dbReference type="ARBA" id="ARBA00022723"/>
    </source>
</evidence>
<accession>A0A8D3BJL1</accession>
<dbReference type="GO" id="GO:0046872">
    <property type="term" value="F:metal ion binding"/>
    <property type="evidence" value="ECO:0007669"/>
    <property type="project" value="UniProtKB-KW"/>
</dbReference>
<protein>
    <recommendedName>
        <fullName evidence="3">DDE Tnp4 domain-containing protein</fullName>
    </recommendedName>
</protein>
<reference evidence="4" key="1">
    <citation type="submission" date="2023-05" db="EMBL/GenBank/DDBJ databases">
        <title>High-quality long-read genome of Scophthalmus maximus.</title>
        <authorList>
            <person name="Lien S."/>
            <person name="Martinez P."/>
        </authorList>
    </citation>
    <scope>NUCLEOTIDE SEQUENCE [LARGE SCALE GENOMIC DNA]</scope>
</reference>
<organism evidence="4 5">
    <name type="scientific">Scophthalmus maximus</name>
    <name type="common">Turbot</name>
    <name type="synonym">Psetta maxima</name>
    <dbReference type="NCBI Taxonomy" id="52904"/>
    <lineage>
        <taxon>Eukaryota</taxon>
        <taxon>Metazoa</taxon>
        <taxon>Chordata</taxon>
        <taxon>Craniata</taxon>
        <taxon>Vertebrata</taxon>
        <taxon>Euteleostomi</taxon>
        <taxon>Actinopterygii</taxon>
        <taxon>Neopterygii</taxon>
        <taxon>Teleostei</taxon>
        <taxon>Neoteleostei</taxon>
        <taxon>Acanthomorphata</taxon>
        <taxon>Carangaria</taxon>
        <taxon>Pleuronectiformes</taxon>
        <taxon>Pleuronectoidei</taxon>
        <taxon>Scophthalmidae</taxon>
        <taxon>Scophthalmus</taxon>
    </lineage>
</organism>
<evidence type="ECO:0000259" key="3">
    <source>
        <dbReference type="Pfam" id="PF13359"/>
    </source>
</evidence>
<dbReference type="GeneTree" id="ENSGT00940000164249"/>